<protein>
    <submittedName>
        <fullName evidence="2">Uncharacterized protein</fullName>
    </submittedName>
</protein>
<sequence>MPILLRRNAPRPSVDELVDPVGMRETTKVEIRRGSMPAMPIDAQKMCDECSGVCLCDVPLPGKRRPKNERLRASTYSMIVNNPSMVNSLANELRLLPKTYLRYALERVMSSAQRTISCMRRNPPSNNTKPSSSTATTPSQSIRNST</sequence>
<feature type="compositionally biased region" description="Low complexity" evidence="1">
    <location>
        <begin position="122"/>
        <end position="146"/>
    </location>
</feature>
<proteinExistence type="predicted"/>
<gene>
    <name evidence="2" type="ORF">THRCLA_20162</name>
</gene>
<organism evidence="2 3">
    <name type="scientific">Thraustotheca clavata</name>
    <dbReference type="NCBI Taxonomy" id="74557"/>
    <lineage>
        <taxon>Eukaryota</taxon>
        <taxon>Sar</taxon>
        <taxon>Stramenopiles</taxon>
        <taxon>Oomycota</taxon>
        <taxon>Saprolegniomycetes</taxon>
        <taxon>Saprolegniales</taxon>
        <taxon>Achlyaceae</taxon>
        <taxon>Thraustotheca</taxon>
    </lineage>
</organism>
<evidence type="ECO:0000256" key="1">
    <source>
        <dbReference type="SAM" id="MobiDB-lite"/>
    </source>
</evidence>
<dbReference type="Proteomes" id="UP000243217">
    <property type="component" value="Unassembled WGS sequence"/>
</dbReference>
<keyword evidence="3" id="KW-1185">Reference proteome</keyword>
<reference evidence="2 3" key="1">
    <citation type="journal article" date="2014" name="Genome Biol. Evol.">
        <title>The secreted proteins of Achlya hypogyna and Thraustotheca clavata identify the ancestral oomycete secretome and reveal gene acquisitions by horizontal gene transfer.</title>
        <authorList>
            <person name="Misner I."/>
            <person name="Blouin N."/>
            <person name="Leonard G."/>
            <person name="Richards T.A."/>
            <person name="Lane C.E."/>
        </authorList>
    </citation>
    <scope>NUCLEOTIDE SEQUENCE [LARGE SCALE GENOMIC DNA]</scope>
    <source>
        <strain evidence="2 3">ATCC 34112</strain>
    </source>
</reference>
<evidence type="ECO:0000313" key="2">
    <source>
        <dbReference type="EMBL" id="OQS07390.1"/>
    </source>
</evidence>
<dbReference type="AlphaFoldDB" id="A0A1W0ABK8"/>
<accession>A0A1W0ABK8</accession>
<dbReference type="OrthoDB" id="76677at2759"/>
<dbReference type="EMBL" id="JNBS01000243">
    <property type="protein sequence ID" value="OQS07390.1"/>
    <property type="molecule type" value="Genomic_DNA"/>
</dbReference>
<name>A0A1W0ABK8_9STRA</name>
<evidence type="ECO:0000313" key="3">
    <source>
        <dbReference type="Proteomes" id="UP000243217"/>
    </source>
</evidence>
<comment type="caution">
    <text evidence="2">The sequence shown here is derived from an EMBL/GenBank/DDBJ whole genome shotgun (WGS) entry which is preliminary data.</text>
</comment>
<feature type="region of interest" description="Disordered" evidence="1">
    <location>
        <begin position="115"/>
        <end position="146"/>
    </location>
</feature>